<name>A0AAV9FDF8_ACOCL</name>
<accession>A0AAV9FDF8</accession>
<evidence type="ECO:0000313" key="1">
    <source>
        <dbReference type="EMBL" id="KAK1322358.1"/>
    </source>
</evidence>
<protein>
    <submittedName>
        <fullName evidence="1">Uncharacterized protein</fullName>
    </submittedName>
</protein>
<dbReference type="AlphaFoldDB" id="A0AAV9FDF8"/>
<comment type="caution">
    <text evidence="1">The sequence shown here is derived from an EMBL/GenBank/DDBJ whole genome shotgun (WGS) entry which is preliminary data.</text>
</comment>
<keyword evidence="2" id="KW-1185">Reference proteome</keyword>
<proteinExistence type="predicted"/>
<dbReference type="EMBL" id="JAUJYO010000003">
    <property type="protein sequence ID" value="KAK1322358.1"/>
    <property type="molecule type" value="Genomic_DNA"/>
</dbReference>
<reference evidence="1" key="1">
    <citation type="journal article" date="2023" name="Nat. Commun.">
        <title>Diploid and tetraploid genomes of Acorus and the evolution of monocots.</title>
        <authorList>
            <person name="Ma L."/>
            <person name="Liu K.W."/>
            <person name="Li Z."/>
            <person name="Hsiao Y.Y."/>
            <person name="Qi Y."/>
            <person name="Fu T."/>
            <person name="Tang G.D."/>
            <person name="Zhang D."/>
            <person name="Sun W.H."/>
            <person name="Liu D.K."/>
            <person name="Li Y."/>
            <person name="Chen G.Z."/>
            <person name="Liu X.D."/>
            <person name="Liao X.Y."/>
            <person name="Jiang Y.T."/>
            <person name="Yu X."/>
            <person name="Hao Y."/>
            <person name="Huang J."/>
            <person name="Zhao X.W."/>
            <person name="Ke S."/>
            <person name="Chen Y.Y."/>
            <person name="Wu W.L."/>
            <person name="Hsu J.L."/>
            <person name="Lin Y.F."/>
            <person name="Huang M.D."/>
            <person name="Li C.Y."/>
            <person name="Huang L."/>
            <person name="Wang Z.W."/>
            <person name="Zhao X."/>
            <person name="Zhong W.Y."/>
            <person name="Peng D.H."/>
            <person name="Ahmad S."/>
            <person name="Lan S."/>
            <person name="Zhang J.S."/>
            <person name="Tsai W.C."/>
            <person name="Van de Peer Y."/>
            <person name="Liu Z.J."/>
        </authorList>
    </citation>
    <scope>NUCLEOTIDE SEQUENCE</scope>
    <source>
        <strain evidence="1">CP</strain>
    </source>
</reference>
<gene>
    <name evidence="1" type="ORF">QJS10_CPA03g01296</name>
</gene>
<organism evidence="1 2">
    <name type="scientific">Acorus calamus</name>
    <name type="common">Sweet flag</name>
    <dbReference type="NCBI Taxonomy" id="4465"/>
    <lineage>
        <taxon>Eukaryota</taxon>
        <taxon>Viridiplantae</taxon>
        <taxon>Streptophyta</taxon>
        <taxon>Embryophyta</taxon>
        <taxon>Tracheophyta</taxon>
        <taxon>Spermatophyta</taxon>
        <taxon>Magnoliopsida</taxon>
        <taxon>Liliopsida</taxon>
        <taxon>Acoraceae</taxon>
        <taxon>Acorus</taxon>
    </lineage>
</organism>
<dbReference type="Proteomes" id="UP001180020">
    <property type="component" value="Unassembled WGS sequence"/>
</dbReference>
<sequence>MNKALLSKWKWRMLTCDTLLWKRAMEESEGGWVIGLQRALEDGEIEFLRALTQELHAKKVVQDCPDRAIWTPQSKKQFTVKGCYTW</sequence>
<reference evidence="1" key="2">
    <citation type="submission" date="2023-06" db="EMBL/GenBank/DDBJ databases">
        <authorList>
            <person name="Ma L."/>
            <person name="Liu K.-W."/>
            <person name="Li Z."/>
            <person name="Hsiao Y.-Y."/>
            <person name="Qi Y."/>
            <person name="Fu T."/>
            <person name="Tang G."/>
            <person name="Zhang D."/>
            <person name="Sun W.-H."/>
            <person name="Liu D.-K."/>
            <person name="Li Y."/>
            <person name="Chen G.-Z."/>
            <person name="Liu X.-D."/>
            <person name="Liao X.-Y."/>
            <person name="Jiang Y.-T."/>
            <person name="Yu X."/>
            <person name="Hao Y."/>
            <person name="Huang J."/>
            <person name="Zhao X.-W."/>
            <person name="Ke S."/>
            <person name="Chen Y.-Y."/>
            <person name="Wu W.-L."/>
            <person name="Hsu J.-L."/>
            <person name="Lin Y.-F."/>
            <person name="Huang M.-D."/>
            <person name="Li C.-Y."/>
            <person name="Huang L."/>
            <person name="Wang Z.-W."/>
            <person name="Zhao X."/>
            <person name="Zhong W.-Y."/>
            <person name="Peng D.-H."/>
            <person name="Ahmad S."/>
            <person name="Lan S."/>
            <person name="Zhang J.-S."/>
            <person name="Tsai W.-C."/>
            <person name="Van De Peer Y."/>
            <person name="Liu Z.-J."/>
        </authorList>
    </citation>
    <scope>NUCLEOTIDE SEQUENCE</scope>
    <source>
        <strain evidence="1">CP</strain>
        <tissue evidence="1">Leaves</tissue>
    </source>
</reference>
<evidence type="ECO:0000313" key="2">
    <source>
        <dbReference type="Proteomes" id="UP001180020"/>
    </source>
</evidence>